<feature type="transmembrane region" description="Helical" evidence="5">
    <location>
        <begin position="232"/>
        <end position="254"/>
    </location>
</feature>
<evidence type="ECO:0000256" key="1">
    <source>
        <dbReference type="ARBA" id="ARBA00004141"/>
    </source>
</evidence>
<dbReference type="InterPro" id="IPR047843">
    <property type="entry name" value="WLS-like_TM"/>
</dbReference>
<feature type="transmembrane region" description="Helical" evidence="5">
    <location>
        <begin position="398"/>
        <end position="419"/>
    </location>
</feature>
<sequence length="460" mass="53451">MTKEDQDQFRPSQSLVTIEIGNDTNREYLMNFDKVYHWDDIIVFLFLLLVFIVLLIGGYFGPSSTTETYTNHSISYTQLNQPAQFKISSDAQPYNKDLAIYIRFLHQPMNINLTNNYTVNISVIHGNVQSERTRTTEKHNNAQFISPVNSTFSSWHRIYFDKIVDFDSIKVDVLIYGDLKNYSLLQSKVIKGSEAGFQIQFGTRAIFTGLCLLVLKYFSEKTKERESRHEQLLTYCLLFGTAFYDNPSFIAHLYKPVIYYPIFDDILRSFYVGFITLYLLLLIGHFGNQEIFTESFISTRIYFSGVIGLLMLMRQFFNDLAQIYNPMLAINHADRYLLYAERVLYVGLYLFILVEYFKAWRRIEESDRFRFVIYLLVLPFFIYVTGVAMNLFGSYSTFMFAAEMGCANIPALALAYGHFPYSSKKSMEYNPPDGEIPDLEDNAIFEDENVAKNDEPAEKA</sequence>
<dbReference type="InParanoid" id="A2EU99"/>
<organism evidence="7 8">
    <name type="scientific">Trichomonas vaginalis (strain ATCC PRA-98 / G3)</name>
    <dbReference type="NCBI Taxonomy" id="412133"/>
    <lineage>
        <taxon>Eukaryota</taxon>
        <taxon>Metamonada</taxon>
        <taxon>Parabasalia</taxon>
        <taxon>Trichomonadida</taxon>
        <taxon>Trichomonadidae</taxon>
        <taxon>Trichomonas</taxon>
    </lineage>
</organism>
<feature type="transmembrane region" description="Helical" evidence="5">
    <location>
        <begin position="299"/>
        <end position="317"/>
    </location>
</feature>
<evidence type="ECO:0000256" key="2">
    <source>
        <dbReference type="ARBA" id="ARBA00022692"/>
    </source>
</evidence>
<protein>
    <recommendedName>
        <fullName evidence="6">Wntless-like transmembrane domain-containing protein</fullName>
    </recommendedName>
</protein>
<dbReference type="Pfam" id="PF06664">
    <property type="entry name" value="WLS-like_TM"/>
    <property type="match status" value="1"/>
</dbReference>
<keyword evidence="2 5" id="KW-0812">Transmembrane</keyword>
<feature type="transmembrane region" description="Helical" evidence="5">
    <location>
        <begin position="337"/>
        <end position="357"/>
    </location>
</feature>
<dbReference type="InterPro" id="IPR040416">
    <property type="entry name" value="TMEM181"/>
</dbReference>
<dbReference type="Proteomes" id="UP000001542">
    <property type="component" value="Unassembled WGS sequence"/>
</dbReference>
<dbReference type="PANTHER" id="PTHR31918">
    <property type="entry name" value="TRANSMEMBRANE PROTEIN 181"/>
    <property type="match status" value="1"/>
</dbReference>
<gene>
    <name evidence="7" type="ORF">TVAG_232690</name>
</gene>
<reference evidence="7" key="1">
    <citation type="submission" date="2006-10" db="EMBL/GenBank/DDBJ databases">
        <authorList>
            <person name="Amadeo P."/>
            <person name="Zhao Q."/>
            <person name="Wortman J."/>
            <person name="Fraser-Liggett C."/>
            <person name="Carlton J."/>
        </authorList>
    </citation>
    <scope>NUCLEOTIDE SEQUENCE</scope>
    <source>
        <strain evidence="7">G3</strain>
    </source>
</reference>
<feature type="transmembrane region" description="Helical" evidence="5">
    <location>
        <begin position="266"/>
        <end position="287"/>
    </location>
</feature>
<proteinExistence type="predicted"/>
<name>A2EU99_TRIV3</name>
<keyword evidence="8" id="KW-1185">Reference proteome</keyword>
<dbReference type="GO" id="GO:0015643">
    <property type="term" value="F:toxic substance binding"/>
    <property type="evidence" value="ECO:0007669"/>
    <property type="project" value="InterPro"/>
</dbReference>
<dbReference type="PANTHER" id="PTHR31918:SF1">
    <property type="entry name" value="TRANSMEMBRANE PROTEIN 181"/>
    <property type="match status" value="1"/>
</dbReference>
<evidence type="ECO:0000259" key="6">
    <source>
        <dbReference type="Pfam" id="PF06664"/>
    </source>
</evidence>
<evidence type="ECO:0000256" key="3">
    <source>
        <dbReference type="ARBA" id="ARBA00022989"/>
    </source>
</evidence>
<dbReference type="VEuPathDB" id="TrichDB:TVAG_232690"/>
<accession>A2EU99</accession>
<feature type="transmembrane region" description="Helical" evidence="5">
    <location>
        <begin position="369"/>
        <end position="392"/>
    </location>
</feature>
<evidence type="ECO:0000313" key="7">
    <source>
        <dbReference type="EMBL" id="EAY03786.1"/>
    </source>
</evidence>
<feature type="domain" description="Wntless-like transmembrane" evidence="6">
    <location>
        <begin position="205"/>
        <end position="421"/>
    </location>
</feature>
<evidence type="ECO:0000256" key="4">
    <source>
        <dbReference type="ARBA" id="ARBA00023136"/>
    </source>
</evidence>
<keyword evidence="4 5" id="KW-0472">Membrane</keyword>
<keyword evidence="3 5" id="KW-1133">Transmembrane helix</keyword>
<dbReference type="VEuPathDB" id="TrichDB:TVAGG3_1051760"/>
<reference evidence="7" key="2">
    <citation type="journal article" date="2007" name="Science">
        <title>Draft genome sequence of the sexually transmitted pathogen Trichomonas vaginalis.</title>
        <authorList>
            <person name="Carlton J.M."/>
            <person name="Hirt R.P."/>
            <person name="Silva J.C."/>
            <person name="Delcher A.L."/>
            <person name="Schatz M."/>
            <person name="Zhao Q."/>
            <person name="Wortman J.R."/>
            <person name="Bidwell S.L."/>
            <person name="Alsmark U.C.M."/>
            <person name="Besteiro S."/>
            <person name="Sicheritz-Ponten T."/>
            <person name="Noel C.J."/>
            <person name="Dacks J.B."/>
            <person name="Foster P.G."/>
            <person name="Simillion C."/>
            <person name="Van de Peer Y."/>
            <person name="Miranda-Saavedra D."/>
            <person name="Barton G.J."/>
            <person name="Westrop G.D."/>
            <person name="Mueller S."/>
            <person name="Dessi D."/>
            <person name="Fiori P.L."/>
            <person name="Ren Q."/>
            <person name="Paulsen I."/>
            <person name="Zhang H."/>
            <person name="Bastida-Corcuera F.D."/>
            <person name="Simoes-Barbosa A."/>
            <person name="Brown M.T."/>
            <person name="Hayes R.D."/>
            <person name="Mukherjee M."/>
            <person name="Okumura C.Y."/>
            <person name="Schneider R."/>
            <person name="Smith A.J."/>
            <person name="Vanacova S."/>
            <person name="Villalvazo M."/>
            <person name="Haas B.J."/>
            <person name="Pertea M."/>
            <person name="Feldblyum T.V."/>
            <person name="Utterback T.R."/>
            <person name="Shu C.L."/>
            <person name="Osoegawa K."/>
            <person name="de Jong P.J."/>
            <person name="Hrdy I."/>
            <person name="Horvathova L."/>
            <person name="Zubacova Z."/>
            <person name="Dolezal P."/>
            <person name="Malik S.B."/>
            <person name="Logsdon J.M. Jr."/>
            <person name="Henze K."/>
            <person name="Gupta A."/>
            <person name="Wang C.C."/>
            <person name="Dunne R.L."/>
            <person name="Upcroft J.A."/>
            <person name="Upcroft P."/>
            <person name="White O."/>
            <person name="Salzberg S.L."/>
            <person name="Tang P."/>
            <person name="Chiu C.-H."/>
            <person name="Lee Y.-S."/>
            <person name="Embley T.M."/>
            <person name="Coombs G.H."/>
            <person name="Mottram J.C."/>
            <person name="Tachezy J."/>
            <person name="Fraser-Liggett C.M."/>
            <person name="Johnson P.J."/>
        </authorList>
    </citation>
    <scope>NUCLEOTIDE SEQUENCE [LARGE SCALE GENOMIC DNA]</scope>
    <source>
        <strain evidence="7">G3</strain>
    </source>
</reference>
<dbReference type="GO" id="GO:0016020">
    <property type="term" value="C:membrane"/>
    <property type="evidence" value="ECO:0007669"/>
    <property type="project" value="UniProtKB-SubCell"/>
</dbReference>
<dbReference type="EMBL" id="DS113494">
    <property type="protein sequence ID" value="EAY03786.1"/>
    <property type="molecule type" value="Genomic_DNA"/>
</dbReference>
<dbReference type="RefSeq" id="XP_001316009.1">
    <property type="nucleotide sequence ID" value="XM_001315974.1"/>
</dbReference>
<dbReference type="KEGG" id="tva:4761634"/>
<comment type="subcellular location">
    <subcellularLocation>
        <location evidence="1">Membrane</location>
        <topology evidence="1">Multi-pass membrane protein</topology>
    </subcellularLocation>
</comment>
<feature type="transmembrane region" description="Helical" evidence="5">
    <location>
        <begin position="41"/>
        <end position="60"/>
    </location>
</feature>
<evidence type="ECO:0000256" key="5">
    <source>
        <dbReference type="SAM" id="Phobius"/>
    </source>
</evidence>
<evidence type="ECO:0000313" key="8">
    <source>
        <dbReference type="Proteomes" id="UP000001542"/>
    </source>
</evidence>
<dbReference type="AlphaFoldDB" id="A2EU99"/>